<dbReference type="Proteomes" id="UP000193920">
    <property type="component" value="Unassembled WGS sequence"/>
</dbReference>
<gene>
    <name evidence="1" type="ORF">LY90DRAFT_316871</name>
</gene>
<evidence type="ECO:0000313" key="1">
    <source>
        <dbReference type="EMBL" id="ORY20821.1"/>
    </source>
</evidence>
<dbReference type="EMBL" id="MCOG01000279">
    <property type="protein sequence ID" value="ORY20821.1"/>
    <property type="molecule type" value="Genomic_DNA"/>
</dbReference>
<keyword evidence="2" id="KW-1185">Reference proteome</keyword>
<sequence length="132" mass="14956">VTMIIRHGEKIRDGSINLSPKGEARANCLLNVFGPNGTFVSPQKIFAQKPTDKKKSTRPRDTVIPLAKALNLTVDLTFSRHKTKELTDYIKNSTDEITLISWSKERIPEIVSKLGILNPPLWEKAYDEIWVI</sequence>
<evidence type="ECO:0008006" key="3">
    <source>
        <dbReference type="Google" id="ProtNLM"/>
    </source>
</evidence>
<organism evidence="1 2">
    <name type="scientific">Neocallimastix californiae</name>
    <dbReference type="NCBI Taxonomy" id="1754190"/>
    <lineage>
        <taxon>Eukaryota</taxon>
        <taxon>Fungi</taxon>
        <taxon>Fungi incertae sedis</taxon>
        <taxon>Chytridiomycota</taxon>
        <taxon>Chytridiomycota incertae sedis</taxon>
        <taxon>Neocallimastigomycetes</taxon>
        <taxon>Neocallimastigales</taxon>
        <taxon>Neocallimastigaceae</taxon>
        <taxon>Neocallimastix</taxon>
    </lineage>
</organism>
<protein>
    <recommendedName>
        <fullName evidence="3">Phosphoglycerate mutase-like protein</fullName>
    </recommendedName>
</protein>
<comment type="caution">
    <text evidence="1">The sequence shown here is derived from an EMBL/GenBank/DDBJ whole genome shotgun (WGS) entry which is preliminary data.</text>
</comment>
<dbReference type="OrthoDB" id="425925at2759"/>
<feature type="non-terminal residue" evidence="1">
    <location>
        <position position="1"/>
    </location>
</feature>
<name>A0A1Y2AE62_9FUNG</name>
<dbReference type="AlphaFoldDB" id="A0A1Y2AE62"/>
<reference evidence="1 2" key="1">
    <citation type="submission" date="2016-08" db="EMBL/GenBank/DDBJ databases">
        <title>A Parts List for Fungal Cellulosomes Revealed by Comparative Genomics.</title>
        <authorList>
            <consortium name="DOE Joint Genome Institute"/>
            <person name="Haitjema C.H."/>
            <person name="Gilmore S.P."/>
            <person name="Henske J.K."/>
            <person name="Solomon K.V."/>
            <person name="De Groot R."/>
            <person name="Kuo A."/>
            <person name="Mondo S.J."/>
            <person name="Salamov A.A."/>
            <person name="Labutti K."/>
            <person name="Zhao Z."/>
            <person name="Chiniquy J."/>
            <person name="Barry K."/>
            <person name="Brewer H.M."/>
            <person name="Purvine S.O."/>
            <person name="Wright A.T."/>
            <person name="Boxma B."/>
            <person name="Van Alen T."/>
            <person name="Hackstein J.H."/>
            <person name="Baker S.E."/>
            <person name="Grigoriev I.V."/>
            <person name="O'Malley M.A."/>
        </authorList>
    </citation>
    <scope>NUCLEOTIDE SEQUENCE [LARGE SCALE GENOMIC DNA]</scope>
    <source>
        <strain evidence="1 2">G1</strain>
    </source>
</reference>
<proteinExistence type="predicted"/>
<evidence type="ECO:0000313" key="2">
    <source>
        <dbReference type="Proteomes" id="UP000193920"/>
    </source>
</evidence>
<feature type="non-terminal residue" evidence="1">
    <location>
        <position position="132"/>
    </location>
</feature>
<dbReference type="STRING" id="1754190.A0A1Y2AE62"/>
<accession>A0A1Y2AE62</accession>